<dbReference type="KEGG" id="taf:THA_7"/>
<name>B7IEK1_THEAB</name>
<evidence type="ECO:0000313" key="2">
    <source>
        <dbReference type="Proteomes" id="UP000002453"/>
    </source>
</evidence>
<dbReference type="Proteomes" id="UP000002453">
    <property type="component" value="Chromosome"/>
</dbReference>
<keyword evidence="2" id="KW-1185">Reference proteome</keyword>
<protein>
    <submittedName>
        <fullName evidence="1">Uncharacterized protein</fullName>
    </submittedName>
</protein>
<dbReference type="EMBL" id="CP001185">
    <property type="protein sequence ID" value="ACJ74515.1"/>
    <property type="molecule type" value="Genomic_DNA"/>
</dbReference>
<evidence type="ECO:0000313" key="1">
    <source>
        <dbReference type="EMBL" id="ACJ74515.1"/>
    </source>
</evidence>
<gene>
    <name evidence="1" type="ordered locus">THA_7</name>
</gene>
<dbReference type="HOGENOM" id="CLU_454864_0_0_0"/>
<accession>B7IEK1</accession>
<sequence length="600" mass="73607">MQMLYNIIEVVKIENKNNLISNKNDFFSIEFINKLLDKKFITKSYKYFWFYALLEEIIEGNTTIKFRTLSIRMIANAWLIFKTILVKEKNRDLFNEIVDYLDNNYNIPTKISKNELIKKFEEIYYQDNTLKNLSERLLLYVPYRFLSPFFSEIRGINDTLKNEEIEKLSKKSLNVLYKIDSKYEVIYINKAWFEFINKNKNFISKLIYQKLSEYYNFNYNMLTTEDFEKILNEQLFQNSKNSLENNYYDLTIEPKNLRKFMKEFNDFYSKFKSRFEKSKYDKLKEMFLKDSIDTLIEKIPKNYYKIILKLYKNENDLRTKILEFISNQKFEFKEIIEDEFQNSFFTDNDFKNLLISLYDDLKQMYENDPIKKLIYYIKNVNDLNDISKYMMIKNKKLKNFVERTFKAYKYPSNSELIKSYVKFLEDFNYYKYYKKLILEIFERHVLEVDDFNLRFLELIFKLNGWETYNFSDTEYVSSLLTKLGLSLYVINKIKKYILKEHIEDFFKKDNERLEFWRNYTNKMINVKMKNYNNTKAIIMYFYKYDIVEFEDVGNALYIYKKGIVDGLYDLKNRNKCYERLPHSGKIWKTKFYHRLKELGI</sequence>
<dbReference type="eggNOG" id="COG1403">
    <property type="taxonomic scope" value="Bacteria"/>
</dbReference>
<dbReference type="RefSeq" id="WP_012579289.1">
    <property type="nucleotide sequence ID" value="NC_011653.1"/>
</dbReference>
<dbReference type="STRING" id="484019.THA_7"/>
<dbReference type="AlphaFoldDB" id="B7IEK1"/>
<proteinExistence type="predicted"/>
<organism evidence="1 2">
    <name type="scientific">Thermosipho africanus (strain TCF52B)</name>
    <dbReference type="NCBI Taxonomy" id="484019"/>
    <lineage>
        <taxon>Bacteria</taxon>
        <taxon>Thermotogati</taxon>
        <taxon>Thermotogota</taxon>
        <taxon>Thermotogae</taxon>
        <taxon>Thermotogales</taxon>
        <taxon>Fervidobacteriaceae</taxon>
        <taxon>Thermosipho</taxon>
    </lineage>
</organism>
<reference evidence="1 2" key="1">
    <citation type="journal article" date="2009" name="J. Bacteriol.">
        <title>The genome of Thermosipho africanus TCF52B: lateral genetic connections to the Firmicutes and Archaea.</title>
        <authorList>
            <person name="Nesboe C.L."/>
            <person name="Bapteste E."/>
            <person name="Curtis B."/>
            <person name="Dahle H."/>
            <person name="Lopez P."/>
            <person name="Macleod D."/>
            <person name="Dlutek M."/>
            <person name="Bowman S."/>
            <person name="Zhaxybayeva O."/>
            <person name="Birkeland N.-K."/>
            <person name="Doolittle W.F."/>
        </authorList>
    </citation>
    <scope>NUCLEOTIDE SEQUENCE [LARGE SCALE GENOMIC DNA]</scope>
    <source>
        <strain evidence="1 2">TCF52B</strain>
    </source>
</reference>